<evidence type="ECO:0000256" key="4">
    <source>
        <dbReference type="ARBA" id="ARBA00022692"/>
    </source>
</evidence>
<dbReference type="Pfam" id="PF00571">
    <property type="entry name" value="CBS"/>
    <property type="match status" value="2"/>
</dbReference>
<dbReference type="SMART" id="SM01091">
    <property type="entry name" value="CorC_HlyC"/>
    <property type="match status" value="1"/>
</dbReference>
<keyword evidence="3" id="KW-1003">Cell membrane</keyword>
<reference evidence="14" key="1">
    <citation type="submission" date="2020-04" db="EMBL/GenBank/DDBJ databases">
        <authorList>
            <person name="Zhang T."/>
        </authorList>
    </citation>
    <scope>NUCLEOTIDE SEQUENCE</scope>
    <source>
        <strain evidence="14">HKST-UBA01</strain>
    </source>
</reference>
<evidence type="ECO:0000256" key="1">
    <source>
        <dbReference type="ARBA" id="ARBA00004651"/>
    </source>
</evidence>
<dbReference type="GO" id="GO:0050660">
    <property type="term" value="F:flavin adenine dinucleotide binding"/>
    <property type="evidence" value="ECO:0007669"/>
    <property type="project" value="InterPro"/>
</dbReference>
<dbReference type="InterPro" id="IPR016169">
    <property type="entry name" value="FAD-bd_PCMH_sub2"/>
</dbReference>
<evidence type="ECO:0000256" key="9">
    <source>
        <dbReference type="PROSITE-ProRule" id="PRU00703"/>
    </source>
</evidence>
<dbReference type="EMBL" id="JAGQHR010000088">
    <property type="protein sequence ID" value="MCA9726954.1"/>
    <property type="molecule type" value="Genomic_DNA"/>
</dbReference>
<evidence type="ECO:0000256" key="8">
    <source>
        <dbReference type="ARBA" id="ARBA00023136"/>
    </source>
</evidence>
<keyword evidence="6 10" id="KW-1133">Transmembrane helix</keyword>
<dbReference type="PROSITE" id="PS51846">
    <property type="entry name" value="CNNM"/>
    <property type="match status" value="1"/>
</dbReference>
<dbReference type="PANTHER" id="PTHR22777:SF32">
    <property type="entry name" value="UPF0053 INNER MEMBRANE PROTEIN YFJD"/>
    <property type="match status" value="1"/>
</dbReference>
<evidence type="ECO:0000313" key="15">
    <source>
        <dbReference type="Proteomes" id="UP000697710"/>
    </source>
</evidence>
<dbReference type="GO" id="GO:0005886">
    <property type="term" value="C:plasma membrane"/>
    <property type="evidence" value="ECO:0007669"/>
    <property type="project" value="UniProtKB-SubCell"/>
</dbReference>
<dbReference type="InterPro" id="IPR044751">
    <property type="entry name" value="Ion_transp-like_CBS"/>
</dbReference>
<feature type="transmembrane region" description="Helical" evidence="11">
    <location>
        <begin position="132"/>
        <end position="150"/>
    </location>
</feature>
<dbReference type="Proteomes" id="UP000697710">
    <property type="component" value="Unassembled WGS sequence"/>
</dbReference>
<dbReference type="Pfam" id="PF01595">
    <property type="entry name" value="CNNM"/>
    <property type="match status" value="1"/>
</dbReference>
<gene>
    <name evidence="14" type="ORF">KC729_04670</name>
</gene>
<comment type="subcellular location">
    <subcellularLocation>
        <location evidence="1">Cell membrane</location>
        <topology evidence="1">Multi-pass membrane protein</topology>
    </subcellularLocation>
</comment>
<evidence type="ECO:0000313" key="14">
    <source>
        <dbReference type="EMBL" id="MCA9726954.1"/>
    </source>
</evidence>
<dbReference type="SUPFAM" id="SSF54631">
    <property type="entry name" value="CBS-domain pair"/>
    <property type="match status" value="1"/>
</dbReference>
<feature type="transmembrane region" description="Helical" evidence="11">
    <location>
        <begin position="95"/>
        <end position="112"/>
    </location>
</feature>
<comment type="caution">
    <text evidence="14">The sequence shown here is derived from an EMBL/GenBank/DDBJ whole genome shotgun (WGS) entry which is preliminary data.</text>
</comment>
<reference evidence="14" key="2">
    <citation type="journal article" date="2021" name="Microbiome">
        <title>Successional dynamics and alternative stable states in a saline activated sludge microbial community over 9 years.</title>
        <authorList>
            <person name="Wang Y."/>
            <person name="Ye J."/>
            <person name="Ju F."/>
            <person name="Liu L."/>
            <person name="Boyd J.A."/>
            <person name="Deng Y."/>
            <person name="Parks D.H."/>
            <person name="Jiang X."/>
            <person name="Yin X."/>
            <person name="Woodcroft B.J."/>
            <person name="Tyson G.W."/>
            <person name="Hugenholtz P."/>
            <person name="Polz M.F."/>
            <person name="Zhang T."/>
        </authorList>
    </citation>
    <scope>NUCLEOTIDE SEQUENCE</scope>
    <source>
        <strain evidence="14">HKST-UBA01</strain>
    </source>
</reference>
<evidence type="ECO:0000256" key="6">
    <source>
        <dbReference type="ARBA" id="ARBA00022989"/>
    </source>
</evidence>
<keyword evidence="8 10" id="KW-0472">Membrane</keyword>
<keyword evidence="4 10" id="KW-0812">Transmembrane</keyword>
<dbReference type="Gene3D" id="3.10.580.10">
    <property type="entry name" value="CBS-domain"/>
    <property type="match status" value="1"/>
</dbReference>
<dbReference type="CDD" id="cd04590">
    <property type="entry name" value="CBS_pair_CorC_HlyC_assoc"/>
    <property type="match status" value="1"/>
</dbReference>
<organism evidence="14 15">
    <name type="scientific">Eiseniibacteriota bacterium</name>
    <dbReference type="NCBI Taxonomy" id="2212470"/>
    <lineage>
        <taxon>Bacteria</taxon>
        <taxon>Candidatus Eiseniibacteriota</taxon>
    </lineage>
</organism>
<keyword evidence="7 9" id="KW-0129">CBS domain</keyword>
<dbReference type="InterPro" id="IPR000644">
    <property type="entry name" value="CBS_dom"/>
</dbReference>
<accession>A0A956LWP2</accession>
<evidence type="ECO:0000259" key="12">
    <source>
        <dbReference type="PROSITE" id="PS51371"/>
    </source>
</evidence>
<dbReference type="InterPro" id="IPR046342">
    <property type="entry name" value="CBS_dom_sf"/>
</dbReference>
<evidence type="ECO:0000256" key="7">
    <source>
        <dbReference type="ARBA" id="ARBA00023122"/>
    </source>
</evidence>
<feature type="transmembrane region" description="Helical" evidence="11">
    <location>
        <begin position="60"/>
        <end position="83"/>
    </location>
</feature>
<comment type="similarity">
    <text evidence="2">Belongs to the UPF0053 family.</text>
</comment>
<dbReference type="SUPFAM" id="SSF56176">
    <property type="entry name" value="FAD-binding/transporter-associated domain-like"/>
    <property type="match status" value="1"/>
</dbReference>
<dbReference type="AlphaFoldDB" id="A0A956LWP2"/>
<dbReference type="InterPro" id="IPR036318">
    <property type="entry name" value="FAD-bd_PCMH-like_sf"/>
</dbReference>
<dbReference type="InterPro" id="IPR005170">
    <property type="entry name" value="Transptr-assoc_dom"/>
</dbReference>
<keyword evidence="5" id="KW-0677">Repeat</keyword>
<feature type="domain" description="CBS" evidence="12">
    <location>
        <begin position="269"/>
        <end position="325"/>
    </location>
</feature>
<dbReference type="PROSITE" id="PS51371">
    <property type="entry name" value="CBS"/>
    <property type="match status" value="1"/>
</dbReference>
<evidence type="ECO:0000256" key="2">
    <source>
        <dbReference type="ARBA" id="ARBA00006337"/>
    </source>
</evidence>
<evidence type="ECO:0000256" key="11">
    <source>
        <dbReference type="SAM" id="Phobius"/>
    </source>
</evidence>
<dbReference type="Pfam" id="PF03471">
    <property type="entry name" value="CorC_HlyC"/>
    <property type="match status" value="1"/>
</dbReference>
<sequence length="421" mass="46654">METLVLHLALVVLGLAGSAYFSAVEISIISANRLKLRQQSKRGSAGAGLALDVLREQEQVLATTLVGLNVSNLAAAAFATSLIEGWLGVGWKATLLSSLGMTLVILVFAELVPKVWAKLHAERFVIMTARPILATEQIFLPVTAVVRFYLRFLLRFLRRAPQRPLVTREELKLLVRDVKGDTGHGRKEKMMLRSLLGFSETTVREVMVPMPEVSSIDRASSVGMLRALAKRSGFTRIPVYERRTDKIVGVVNVYDLLFDPEPKDLLAPYVRPAKYVPETKRIDRLMVEMQREHQSMAVVVSEFGSCVGIVALEDILEEIVGEMAEEHEVGGRKIREVAPRTYVVDALTDIDDLNDELGLDLPKGRFDTMAGLLLKHYGRIPRTGEFCEIAGVQIEIVDAYELGVRSVKLVLPDGVGTPRDL</sequence>
<dbReference type="InterPro" id="IPR002550">
    <property type="entry name" value="CNNM"/>
</dbReference>
<dbReference type="PANTHER" id="PTHR22777">
    <property type="entry name" value="HEMOLYSIN-RELATED"/>
    <property type="match status" value="1"/>
</dbReference>
<proteinExistence type="inferred from homology"/>
<evidence type="ECO:0000256" key="10">
    <source>
        <dbReference type="PROSITE-ProRule" id="PRU01193"/>
    </source>
</evidence>
<protein>
    <submittedName>
        <fullName evidence="14">HlyC/CorC family transporter</fullName>
    </submittedName>
</protein>
<feature type="domain" description="CNNM transmembrane" evidence="13">
    <location>
        <begin position="1"/>
        <end position="189"/>
    </location>
</feature>
<dbReference type="Gene3D" id="3.30.465.10">
    <property type="match status" value="1"/>
</dbReference>
<evidence type="ECO:0000256" key="5">
    <source>
        <dbReference type="ARBA" id="ARBA00022737"/>
    </source>
</evidence>
<name>A0A956LWP2_UNCEI</name>
<evidence type="ECO:0000256" key="3">
    <source>
        <dbReference type="ARBA" id="ARBA00022475"/>
    </source>
</evidence>
<dbReference type="FunFam" id="3.10.580.10:FF:000002">
    <property type="entry name" value="Magnesium/cobalt efflux protein CorC"/>
    <property type="match status" value="1"/>
</dbReference>
<evidence type="ECO:0000259" key="13">
    <source>
        <dbReference type="PROSITE" id="PS51846"/>
    </source>
</evidence>